<evidence type="ECO:0000256" key="1">
    <source>
        <dbReference type="ARBA" id="ARBA00005791"/>
    </source>
</evidence>
<gene>
    <name evidence="8" type="ORF">A2690_01485</name>
</gene>
<keyword evidence="6" id="KW-0472">Membrane</keyword>
<dbReference type="GO" id="GO:0016491">
    <property type="term" value="F:oxidoreductase activity"/>
    <property type="evidence" value="ECO:0007669"/>
    <property type="project" value="UniProtKB-KW"/>
</dbReference>
<dbReference type="PROSITE" id="PS51352">
    <property type="entry name" value="THIOREDOXIN_2"/>
    <property type="match status" value="1"/>
</dbReference>
<dbReference type="InterPro" id="IPR036249">
    <property type="entry name" value="Thioredoxin-like_sf"/>
</dbReference>
<dbReference type="AlphaFoldDB" id="A0A1F7GDP7"/>
<keyword evidence="5" id="KW-0676">Redox-active center</keyword>
<sequence length="249" mass="27234">MSEQLTKSKQMSFNPVVILLIVAAFAIGFLYNKVDTLEKGIASENTNNAKVAGAQAQQPPELKANLDAMPKITDKDHIRGNKDADVVLVNYSDFECPFCKRFHPTMLQIMKEYGNKVAWVYRHFPLSFHANAQKEAEASECAAELGGNDVFWKYTDAIYEKTTSNGTGFALDALVPLAKELGLNESKFKQCLDSGKYAKHIQEDMAGGSAAGVSGTPGTIIVAKNGKRDLINGALPFEQAKEQIDVLLK</sequence>
<keyword evidence="2" id="KW-0732">Signal</keyword>
<dbReference type="Gene3D" id="3.40.30.10">
    <property type="entry name" value="Glutaredoxin"/>
    <property type="match status" value="1"/>
</dbReference>
<feature type="domain" description="Thioredoxin" evidence="7">
    <location>
        <begin position="53"/>
        <end position="249"/>
    </location>
</feature>
<evidence type="ECO:0000256" key="5">
    <source>
        <dbReference type="ARBA" id="ARBA00023284"/>
    </source>
</evidence>
<dbReference type="PANTHER" id="PTHR13887">
    <property type="entry name" value="GLUTATHIONE S-TRANSFERASE KAPPA"/>
    <property type="match status" value="1"/>
</dbReference>
<evidence type="ECO:0000256" key="2">
    <source>
        <dbReference type="ARBA" id="ARBA00022729"/>
    </source>
</evidence>
<keyword evidence="6" id="KW-1133">Transmembrane helix</keyword>
<reference evidence="8 9" key="1">
    <citation type="journal article" date="2016" name="Nat. Commun.">
        <title>Thousands of microbial genomes shed light on interconnected biogeochemical processes in an aquifer system.</title>
        <authorList>
            <person name="Anantharaman K."/>
            <person name="Brown C.T."/>
            <person name="Hug L.A."/>
            <person name="Sharon I."/>
            <person name="Castelle C.J."/>
            <person name="Probst A.J."/>
            <person name="Thomas B.C."/>
            <person name="Singh A."/>
            <person name="Wilkins M.J."/>
            <person name="Karaoz U."/>
            <person name="Brodie E.L."/>
            <person name="Williams K.H."/>
            <person name="Hubbard S.S."/>
            <person name="Banfield J.F."/>
        </authorList>
    </citation>
    <scope>NUCLEOTIDE SEQUENCE [LARGE SCALE GENOMIC DNA]</scope>
</reference>
<dbReference type="InterPro" id="IPR012336">
    <property type="entry name" value="Thioredoxin-like_fold"/>
</dbReference>
<dbReference type="PANTHER" id="PTHR13887:SF14">
    <property type="entry name" value="DISULFIDE BOND FORMATION PROTEIN D"/>
    <property type="match status" value="1"/>
</dbReference>
<dbReference type="Pfam" id="PF13462">
    <property type="entry name" value="Thioredoxin_4"/>
    <property type="match status" value="1"/>
</dbReference>
<keyword evidence="4" id="KW-1015">Disulfide bond</keyword>
<evidence type="ECO:0000313" key="8">
    <source>
        <dbReference type="EMBL" id="OGK16963.1"/>
    </source>
</evidence>
<keyword evidence="6" id="KW-0812">Transmembrane</keyword>
<comment type="similarity">
    <text evidence="1">Belongs to the thioredoxin family. DsbA subfamily.</text>
</comment>
<keyword evidence="3" id="KW-0560">Oxidoreductase</keyword>
<dbReference type="InterPro" id="IPR013766">
    <property type="entry name" value="Thioredoxin_domain"/>
</dbReference>
<evidence type="ECO:0000256" key="6">
    <source>
        <dbReference type="SAM" id="Phobius"/>
    </source>
</evidence>
<feature type="transmembrane region" description="Helical" evidence="6">
    <location>
        <begin position="12"/>
        <end position="31"/>
    </location>
</feature>
<dbReference type="EMBL" id="MFZF01000008">
    <property type="protein sequence ID" value="OGK16963.1"/>
    <property type="molecule type" value="Genomic_DNA"/>
</dbReference>
<proteinExistence type="inferred from homology"/>
<name>A0A1F7GDP7_9BACT</name>
<dbReference type="Proteomes" id="UP000178372">
    <property type="component" value="Unassembled WGS sequence"/>
</dbReference>
<evidence type="ECO:0000256" key="4">
    <source>
        <dbReference type="ARBA" id="ARBA00023157"/>
    </source>
</evidence>
<accession>A0A1F7GDP7</accession>
<comment type="caution">
    <text evidence="8">The sequence shown here is derived from an EMBL/GenBank/DDBJ whole genome shotgun (WGS) entry which is preliminary data.</text>
</comment>
<dbReference type="SUPFAM" id="SSF52833">
    <property type="entry name" value="Thioredoxin-like"/>
    <property type="match status" value="1"/>
</dbReference>
<evidence type="ECO:0000256" key="3">
    <source>
        <dbReference type="ARBA" id="ARBA00023002"/>
    </source>
</evidence>
<organism evidence="8 9">
    <name type="scientific">Candidatus Roizmanbacteria bacterium RIFCSPHIGHO2_01_FULL_39_12b</name>
    <dbReference type="NCBI Taxonomy" id="1802030"/>
    <lineage>
        <taxon>Bacteria</taxon>
        <taxon>Candidatus Roizmaniibacteriota</taxon>
    </lineage>
</organism>
<evidence type="ECO:0000259" key="7">
    <source>
        <dbReference type="PROSITE" id="PS51352"/>
    </source>
</evidence>
<protein>
    <recommendedName>
        <fullName evidence="7">Thioredoxin domain-containing protein</fullName>
    </recommendedName>
</protein>
<evidence type="ECO:0000313" key="9">
    <source>
        <dbReference type="Proteomes" id="UP000178372"/>
    </source>
</evidence>